<dbReference type="EMBL" id="VDMD01000003">
    <property type="protein sequence ID" value="TRM67162.1"/>
    <property type="molecule type" value="Genomic_DNA"/>
</dbReference>
<evidence type="ECO:0000313" key="3">
    <source>
        <dbReference type="Proteomes" id="UP000320762"/>
    </source>
</evidence>
<gene>
    <name evidence="2" type="ORF">BD626DRAFT_535124</name>
</gene>
<feature type="compositionally biased region" description="Pro residues" evidence="1">
    <location>
        <begin position="42"/>
        <end position="56"/>
    </location>
</feature>
<comment type="caution">
    <text evidence="2">The sequence shown here is derived from an EMBL/GenBank/DDBJ whole genome shotgun (WGS) entry which is preliminary data.</text>
</comment>
<sequence length="223" mass="24560">MAHRQHPQGSVHPTAGRSQPAVTQQQIERLTTAAAYKGLYQPPQPSGPYLSPPSSGPPLAASSGHASASNQPLDVRWAPLQTPLSPPRSFPDQSVRSEIHTVFSSDGVRYKYIGPRIRGRGRNVLQRIEDMSADPDIKSFGPYDIVCAGCSRVCLTQEGSGIYLDYQSSWGHHRCSTLREWKSPTSAHKFTAAMRAEHERSRGASRDLALAHLQSKGYLERVY</sequence>
<dbReference type="Proteomes" id="UP000320762">
    <property type="component" value="Unassembled WGS sequence"/>
</dbReference>
<reference evidence="2 3" key="1">
    <citation type="journal article" date="2019" name="New Phytol.">
        <title>Comparative genomics reveals unique wood-decay strategies and fruiting body development in the Schizophyllaceae.</title>
        <authorList>
            <person name="Almasi E."/>
            <person name="Sahu N."/>
            <person name="Krizsan K."/>
            <person name="Balint B."/>
            <person name="Kovacs G.M."/>
            <person name="Kiss B."/>
            <person name="Cseklye J."/>
            <person name="Drula E."/>
            <person name="Henrissat B."/>
            <person name="Nagy I."/>
            <person name="Chovatia M."/>
            <person name="Adam C."/>
            <person name="LaButti K."/>
            <person name="Lipzen A."/>
            <person name="Riley R."/>
            <person name="Grigoriev I.V."/>
            <person name="Nagy L.G."/>
        </authorList>
    </citation>
    <scope>NUCLEOTIDE SEQUENCE [LARGE SCALE GENOMIC DNA]</scope>
    <source>
        <strain evidence="2 3">NL-1724</strain>
    </source>
</reference>
<accession>A0A550CQT6</accession>
<feature type="region of interest" description="Disordered" evidence="1">
    <location>
        <begin position="1"/>
        <end position="70"/>
    </location>
</feature>
<keyword evidence="3" id="KW-1185">Reference proteome</keyword>
<evidence type="ECO:0000256" key="1">
    <source>
        <dbReference type="SAM" id="MobiDB-lite"/>
    </source>
</evidence>
<proteinExistence type="predicted"/>
<feature type="compositionally biased region" description="Low complexity" evidence="1">
    <location>
        <begin position="57"/>
        <end position="69"/>
    </location>
</feature>
<name>A0A550CQT6_9AGAR</name>
<organism evidence="2 3">
    <name type="scientific">Schizophyllum amplum</name>
    <dbReference type="NCBI Taxonomy" id="97359"/>
    <lineage>
        <taxon>Eukaryota</taxon>
        <taxon>Fungi</taxon>
        <taxon>Dikarya</taxon>
        <taxon>Basidiomycota</taxon>
        <taxon>Agaricomycotina</taxon>
        <taxon>Agaricomycetes</taxon>
        <taxon>Agaricomycetidae</taxon>
        <taxon>Agaricales</taxon>
        <taxon>Schizophyllaceae</taxon>
        <taxon>Schizophyllum</taxon>
    </lineage>
</organism>
<evidence type="ECO:0000313" key="2">
    <source>
        <dbReference type="EMBL" id="TRM67162.1"/>
    </source>
</evidence>
<feature type="compositionally biased region" description="Polar residues" evidence="1">
    <location>
        <begin position="16"/>
        <end position="29"/>
    </location>
</feature>
<dbReference type="AlphaFoldDB" id="A0A550CQT6"/>
<protein>
    <submittedName>
        <fullName evidence="2">Uncharacterized protein</fullName>
    </submittedName>
</protein>